<dbReference type="OrthoDB" id="2583792at2"/>
<gene>
    <name evidence="1" type="ORF">DY367_29470</name>
</gene>
<dbReference type="Proteomes" id="UP000285324">
    <property type="component" value="Unassembled WGS sequence"/>
</dbReference>
<comment type="caution">
    <text evidence="1">The sequence shown here is derived from an EMBL/GenBank/DDBJ whole genome shotgun (WGS) entry which is preliminary data.</text>
</comment>
<organism evidence="1 2">
    <name type="scientific">Alcaligenes xylosoxydans xylosoxydans</name>
    <name type="common">Achromobacter xylosoxidans</name>
    <dbReference type="NCBI Taxonomy" id="85698"/>
    <lineage>
        <taxon>Bacteria</taxon>
        <taxon>Pseudomonadati</taxon>
        <taxon>Pseudomonadota</taxon>
        <taxon>Betaproteobacteria</taxon>
        <taxon>Burkholderiales</taxon>
        <taxon>Alcaligenaceae</taxon>
        <taxon>Achromobacter</taxon>
    </lineage>
</organism>
<name>A0A424W4H5_ALCXX</name>
<proteinExistence type="predicted"/>
<dbReference type="RefSeq" id="WP_118934781.1">
    <property type="nucleotide sequence ID" value="NZ_CP061008.1"/>
</dbReference>
<accession>A0A424W4H5</accession>
<dbReference type="EMBL" id="QVXO01000079">
    <property type="protein sequence ID" value="RPJ88104.1"/>
    <property type="molecule type" value="Genomic_DNA"/>
</dbReference>
<evidence type="ECO:0000313" key="1">
    <source>
        <dbReference type="EMBL" id="RPJ88104.1"/>
    </source>
</evidence>
<protein>
    <submittedName>
        <fullName evidence="1">Uncharacterized protein</fullName>
    </submittedName>
</protein>
<sequence length="201" mass="21205">MKNKIAYLNNWSGDGPAALTGGAAPRAACVPLYQLHERDLSGFRALLLPAHTDQRYLLQQGALLEAYLESGGTLVFNGHVAYPFLRWLAPFVPGSGAGIAGLRVQRAAPHPLFDGVDPEHLTFRRGVAGFYARGSNPAPAGALVLNTLGPDAQAIDWILALPGGGRLLVHSGNDLWMYAGSADSAGRIVPQLCAWLNGDAA</sequence>
<reference evidence="1 2" key="1">
    <citation type="submission" date="2018-08" db="EMBL/GenBank/DDBJ databases">
        <title>Achromobacter xylosoxidans Genome sequencing and assembly.</title>
        <authorList>
            <person name="Wang R."/>
            <person name="Rensing C."/>
            <person name="Li Y."/>
        </authorList>
    </citation>
    <scope>NUCLEOTIDE SEQUENCE [LARGE SCALE GENOMIC DNA]</scope>
    <source>
        <strain evidence="1 2">GD003A</strain>
    </source>
</reference>
<evidence type="ECO:0000313" key="2">
    <source>
        <dbReference type="Proteomes" id="UP000285324"/>
    </source>
</evidence>
<dbReference type="AlphaFoldDB" id="A0A424W4H5"/>